<dbReference type="EMBL" id="JACJKJ010000007">
    <property type="protein sequence ID" value="MBM6806358.1"/>
    <property type="molecule type" value="Genomic_DNA"/>
</dbReference>
<accession>A0ABS2F8G7</accession>
<dbReference type="Gene3D" id="3.30.565.60">
    <property type="match status" value="1"/>
</dbReference>
<dbReference type="Gene3D" id="3.30.950.30">
    <property type="entry name" value="Schlafen, AAA domain"/>
    <property type="match status" value="1"/>
</dbReference>
<dbReference type="InterPro" id="IPR038461">
    <property type="entry name" value="Schlafen_AlbA_2_dom_sf"/>
</dbReference>
<feature type="domain" description="Schlafen AlbA-2" evidence="1">
    <location>
        <begin position="19"/>
        <end position="138"/>
    </location>
</feature>
<dbReference type="Proteomes" id="UP000782117">
    <property type="component" value="Unassembled WGS sequence"/>
</dbReference>
<dbReference type="InterPro" id="IPR007421">
    <property type="entry name" value="Schlafen_AlbA_2_dom"/>
</dbReference>
<organism evidence="2 3">
    <name type="scientific">Bacteroides caecicola</name>
    <dbReference type="NCBI Taxonomy" id="1462569"/>
    <lineage>
        <taxon>Bacteria</taxon>
        <taxon>Pseudomonadati</taxon>
        <taxon>Bacteroidota</taxon>
        <taxon>Bacteroidia</taxon>
        <taxon>Bacteroidales</taxon>
        <taxon>Bacteroidaceae</taxon>
        <taxon>Bacteroides</taxon>
    </lineage>
</organism>
<evidence type="ECO:0000313" key="3">
    <source>
        <dbReference type="Proteomes" id="UP000782117"/>
    </source>
</evidence>
<dbReference type="InterPro" id="IPR038475">
    <property type="entry name" value="RecG_C_sf"/>
</dbReference>
<keyword evidence="3" id="KW-1185">Reference proteome</keyword>
<evidence type="ECO:0000259" key="1">
    <source>
        <dbReference type="Pfam" id="PF04326"/>
    </source>
</evidence>
<proteinExistence type="predicted"/>
<comment type="caution">
    <text evidence="2">The sequence shown here is derived from an EMBL/GenBank/DDBJ whole genome shotgun (WGS) entry which is preliminary data.</text>
</comment>
<name>A0ABS2F8G7_9BACE</name>
<sequence length="463" mass="53015">MEIKNISKEDANKLIEKEESHFFDQKAKEISGEKVQKISVAFANTDGGEFCIGIKDKKDEPITEKRWDGFDTMEEYNALLSNFMSISPTLSYKCCFLKCTEPEYKGYILYIKIDKSICVHETAKGKIYIRQGAQSLPLTEREHIESLRYAKGTVSYENELVPQAKPESVYESEILKSFLKDLSPQTDSLEFCFSENLIDEEKCIPTVAGLLLFSVNPSSVLPRKCAVKIARYKTKDDDPERDNLEYTVTLEGPLYKLIKITCDKIVEIMSQIKVWDANGKLKTMEYPKETIWEIVTNALIHRDYSVSDDVRILIYDNRIEIISPGKLPANITPYNILERRYARNAKIVRILNKYKDAPNKDIGEGLNTAFQKMKEWKLQNPQIIEKDDSVCVIIAHIPLANSSDLILQFLKNNEEITNKQARDITGIKSENQVKNEFYKLREGGYIEKVPGKGGAASAWRLKK</sequence>
<gene>
    <name evidence="2" type="ORF">H6A24_07595</name>
</gene>
<dbReference type="InterPro" id="IPR036388">
    <property type="entry name" value="WH-like_DNA-bd_sf"/>
</dbReference>
<dbReference type="Pfam" id="PF04326">
    <property type="entry name" value="SLFN_AlbA_2"/>
    <property type="match status" value="1"/>
</dbReference>
<protein>
    <submittedName>
        <fullName evidence="2">DNA binding domain-containing protein</fullName>
    </submittedName>
</protein>
<dbReference type="Pfam" id="PF13749">
    <property type="entry name" value="HATPase_c_4"/>
    <property type="match status" value="1"/>
</dbReference>
<reference evidence="2 3" key="1">
    <citation type="journal article" date="2021" name="Sci. Rep.">
        <title>The distribution of antibiotic resistance genes in chicken gut microbiota commensals.</title>
        <authorList>
            <person name="Juricova H."/>
            <person name="Matiasovicova J."/>
            <person name="Kubasova T."/>
            <person name="Cejkova D."/>
            <person name="Rychlik I."/>
        </authorList>
    </citation>
    <scope>NUCLEOTIDE SEQUENCE [LARGE SCALE GENOMIC DNA]</scope>
    <source>
        <strain evidence="2 3">An768</strain>
    </source>
</reference>
<evidence type="ECO:0000313" key="2">
    <source>
        <dbReference type="EMBL" id="MBM6806358.1"/>
    </source>
</evidence>
<dbReference type="PANTHER" id="PTHR30595:SF6">
    <property type="entry name" value="SCHLAFEN ALBA-2 DOMAIN-CONTAINING PROTEIN"/>
    <property type="match status" value="1"/>
</dbReference>
<dbReference type="RefSeq" id="WP_204500105.1">
    <property type="nucleotide sequence ID" value="NZ_JACJKJ010000007.1"/>
</dbReference>
<dbReference type="PANTHER" id="PTHR30595">
    <property type="entry name" value="GLPR-RELATED TRANSCRIPTIONAL REPRESSOR"/>
    <property type="match status" value="1"/>
</dbReference>
<dbReference type="Gene3D" id="1.10.10.10">
    <property type="entry name" value="Winged helix-like DNA-binding domain superfamily/Winged helix DNA-binding domain"/>
    <property type="match status" value="1"/>
</dbReference>